<sequence length="133" mass="14859">MTDSDAARNLLSIESLIKSHDQRLDTLSKELRTHKSMLDAILDNDQEYRDLATEASKSAKLKMIAKQKVLKSSESAALVEKIKDYQAQVKELRVALSDYLAQYVTLSGINQIEGSDGVLRTIVYTAKLVKKSD</sequence>
<comment type="caution">
    <text evidence="2">The sequence shown here is derived from an EMBL/GenBank/DDBJ whole genome shotgun (WGS) entry which is preliminary data.</text>
</comment>
<evidence type="ECO:0000256" key="1">
    <source>
        <dbReference type="SAM" id="Coils"/>
    </source>
</evidence>
<organism evidence="2 3">
    <name type="scientific">Candidatus Shapirobacteria bacterium GW2011_GWE1_38_10</name>
    <dbReference type="NCBI Taxonomy" id="1618488"/>
    <lineage>
        <taxon>Bacteria</taxon>
        <taxon>Candidatus Shapironibacteriota</taxon>
    </lineage>
</organism>
<proteinExistence type="predicted"/>
<dbReference type="AlphaFoldDB" id="A0A0G0I588"/>
<name>A0A0G0I588_9BACT</name>
<feature type="coiled-coil region" evidence="1">
    <location>
        <begin position="75"/>
        <end position="102"/>
    </location>
</feature>
<dbReference type="EMBL" id="LBTX01000011">
    <property type="protein sequence ID" value="KKQ49707.1"/>
    <property type="molecule type" value="Genomic_DNA"/>
</dbReference>
<evidence type="ECO:0000313" key="3">
    <source>
        <dbReference type="Proteomes" id="UP000034231"/>
    </source>
</evidence>
<dbReference type="Proteomes" id="UP000034231">
    <property type="component" value="Unassembled WGS sequence"/>
</dbReference>
<gene>
    <name evidence="2" type="ORF">US68_C0011G0014</name>
</gene>
<protein>
    <submittedName>
        <fullName evidence="2">Uncharacterized protein</fullName>
    </submittedName>
</protein>
<reference evidence="2 3" key="1">
    <citation type="journal article" date="2015" name="Nature">
        <title>rRNA introns, odd ribosomes, and small enigmatic genomes across a large radiation of phyla.</title>
        <authorList>
            <person name="Brown C.T."/>
            <person name="Hug L.A."/>
            <person name="Thomas B.C."/>
            <person name="Sharon I."/>
            <person name="Castelle C.J."/>
            <person name="Singh A."/>
            <person name="Wilkins M.J."/>
            <person name="Williams K.H."/>
            <person name="Banfield J.F."/>
        </authorList>
    </citation>
    <scope>NUCLEOTIDE SEQUENCE [LARGE SCALE GENOMIC DNA]</scope>
</reference>
<evidence type="ECO:0000313" key="2">
    <source>
        <dbReference type="EMBL" id="KKQ49707.1"/>
    </source>
</evidence>
<keyword evidence="1" id="KW-0175">Coiled coil</keyword>
<accession>A0A0G0I588</accession>